<dbReference type="SUPFAM" id="SSF53335">
    <property type="entry name" value="S-adenosyl-L-methionine-dependent methyltransferases"/>
    <property type="match status" value="1"/>
</dbReference>
<evidence type="ECO:0000256" key="3">
    <source>
        <dbReference type="ARBA" id="ARBA00022679"/>
    </source>
</evidence>
<dbReference type="GO" id="GO:0005737">
    <property type="term" value="C:cytoplasm"/>
    <property type="evidence" value="ECO:0007669"/>
    <property type="project" value="UniProtKB-SubCell"/>
</dbReference>
<protein>
    <recommendedName>
        <fullName evidence="5">Protein-lysine N-methyltransferase</fullName>
        <ecNumber evidence="5">2.1.1.-</ecNumber>
    </recommendedName>
</protein>
<evidence type="ECO:0000256" key="1">
    <source>
        <dbReference type="ARBA" id="ARBA00022490"/>
    </source>
</evidence>
<dbReference type="Pfam" id="PF13847">
    <property type="entry name" value="Methyltransf_31"/>
    <property type="match status" value="1"/>
</dbReference>
<organism evidence="7 8">
    <name type="scientific">Globodera rostochiensis</name>
    <name type="common">Golden nematode worm</name>
    <name type="synonym">Heterodera rostochiensis</name>
    <dbReference type="NCBI Taxonomy" id="31243"/>
    <lineage>
        <taxon>Eukaryota</taxon>
        <taxon>Metazoa</taxon>
        <taxon>Ecdysozoa</taxon>
        <taxon>Nematoda</taxon>
        <taxon>Chromadorea</taxon>
        <taxon>Rhabditida</taxon>
        <taxon>Tylenchina</taxon>
        <taxon>Tylenchomorpha</taxon>
        <taxon>Tylenchoidea</taxon>
        <taxon>Heteroderidae</taxon>
        <taxon>Heteroderinae</taxon>
        <taxon>Globodera</taxon>
    </lineage>
</organism>
<feature type="domain" description="Methyltransferase" evidence="6">
    <location>
        <begin position="66"/>
        <end position="163"/>
    </location>
</feature>
<proteinExistence type="inferred from homology"/>
<name>A0A914IAP7_GLORO</name>
<comment type="subcellular location">
    <subcellularLocation>
        <location evidence="5">Cytoplasm</location>
    </subcellularLocation>
</comment>
<dbReference type="Gene3D" id="3.40.50.150">
    <property type="entry name" value="Vaccinia Virus protein VP39"/>
    <property type="match status" value="1"/>
</dbReference>
<dbReference type="AlphaFoldDB" id="A0A914IAP7"/>
<comment type="similarity">
    <text evidence="5">Belongs to the class I-like SAM-binding methyltransferase superfamily. EFM4 family.</text>
</comment>
<evidence type="ECO:0000256" key="2">
    <source>
        <dbReference type="ARBA" id="ARBA00022603"/>
    </source>
</evidence>
<dbReference type="WBParaSite" id="Gr19_v10_g816.t1">
    <property type="protein sequence ID" value="Gr19_v10_g816.t1"/>
    <property type="gene ID" value="Gr19_v10_g816"/>
</dbReference>
<evidence type="ECO:0000259" key="6">
    <source>
        <dbReference type="Pfam" id="PF13847"/>
    </source>
</evidence>
<keyword evidence="7" id="KW-1185">Reference proteome</keyword>
<sequence length="246" mass="27298">MAAEAGCSPPDFEHSKLGTKEYWDNLYSVELANFADNGDEGEIWFGLAAELRILKFVEQNHLSVFTKICDLGTGNGALLRKLRSRGFSHLVGIDYSAKAIELAHQASSCQEQNAIAIQFRVADLTSDRLDIEFHNKFELVIDKGTFDAISLGKNRQKALENYCQNVGQMFCAPNDSTQTNFFLIISCNFTIEELIAHFVKMPCDKKCPGGTFQFVGELPDAPQPFKFGGKIGKTTGGAVFRWHPSD</sequence>
<keyword evidence="3 5" id="KW-0808">Transferase</keyword>
<evidence type="ECO:0000313" key="7">
    <source>
        <dbReference type="Proteomes" id="UP000887572"/>
    </source>
</evidence>
<dbReference type="InterPro" id="IPR026635">
    <property type="entry name" value="Efm4/METTL10"/>
</dbReference>
<dbReference type="InterPro" id="IPR029063">
    <property type="entry name" value="SAM-dependent_MTases_sf"/>
</dbReference>
<dbReference type="PANTHER" id="PTHR12843">
    <property type="entry name" value="PROTEIN-LYSINE N-METHYLTRANSFERASE METTL10"/>
    <property type="match status" value="1"/>
</dbReference>
<dbReference type="CDD" id="cd02440">
    <property type="entry name" value="AdoMet_MTases"/>
    <property type="match status" value="1"/>
</dbReference>
<dbReference type="EC" id="2.1.1.-" evidence="5"/>
<dbReference type="GO" id="GO:0016279">
    <property type="term" value="F:protein-lysine N-methyltransferase activity"/>
    <property type="evidence" value="ECO:0007669"/>
    <property type="project" value="UniProtKB-UniRule"/>
</dbReference>
<comment type="function">
    <text evidence="5">S-adenosyl-L-methionine-dependent protein-lysine N-methyltransferase that methylates elongation factor 1-alpha.</text>
</comment>
<dbReference type="HAMAP" id="MF_03188">
    <property type="entry name" value="Methyltr_EFM4"/>
    <property type="match status" value="1"/>
</dbReference>
<dbReference type="PANTHER" id="PTHR12843:SF5">
    <property type="entry name" value="EEF1A LYSINE METHYLTRANSFERASE 2"/>
    <property type="match status" value="1"/>
</dbReference>
<evidence type="ECO:0000256" key="4">
    <source>
        <dbReference type="ARBA" id="ARBA00022691"/>
    </source>
</evidence>
<keyword evidence="1 5" id="KW-0963">Cytoplasm</keyword>
<dbReference type="Proteomes" id="UP000887572">
    <property type="component" value="Unplaced"/>
</dbReference>
<accession>A0A914IAP7</accession>
<reference evidence="8" key="1">
    <citation type="submission" date="2022-11" db="UniProtKB">
        <authorList>
            <consortium name="WormBaseParasite"/>
        </authorList>
    </citation>
    <scope>IDENTIFICATION</scope>
</reference>
<keyword evidence="4 5" id="KW-0949">S-adenosyl-L-methionine</keyword>
<keyword evidence="2 5" id="KW-0489">Methyltransferase</keyword>
<dbReference type="GO" id="GO:0032259">
    <property type="term" value="P:methylation"/>
    <property type="evidence" value="ECO:0007669"/>
    <property type="project" value="UniProtKB-KW"/>
</dbReference>
<evidence type="ECO:0000313" key="8">
    <source>
        <dbReference type="WBParaSite" id="Gr19_v10_g816.t1"/>
    </source>
</evidence>
<dbReference type="InterPro" id="IPR025714">
    <property type="entry name" value="Methyltranfer_dom"/>
</dbReference>
<evidence type="ECO:0000256" key="5">
    <source>
        <dbReference type="HAMAP-Rule" id="MF_03188"/>
    </source>
</evidence>